<dbReference type="PANTHER" id="PTHR10704:SF44">
    <property type="entry name" value="LD35051P-RELATED"/>
    <property type="match status" value="1"/>
</dbReference>
<comment type="caution">
    <text evidence="2">The sequence shown here is derived from an EMBL/GenBank/DDBJ whole genome shotgun (WGS) entry which is preliminary data.</text>
</comment>
<evidence type="ECO:0000313" key="3">
    <source>
        <dbReference type="Proteomes" id="UP000642748"/>
    </source>
</evidence>
<evidence type="ECO:0000256" key="1">
    <source>
        <dbReference type="SAM" id="MobiDB-lite"/>
    </source>
</evidence>
<dbReference type="SUPFAM" id="SSF52540">
    <property type="entry name" value="P-loop containing nucleoside triphosphate hydrolases"/>
    <property type="match status" value="1"/>
</dbReference>
<dbReference type="Proteomes" id="UP000642748">
    <property type="component" value="Unassembled WGS sequence"/>
</dbReference>
<dbReference type="GO" id="GO:0001517">
    <property type="term" value="F:N-acetylglucosamine 6-O-sulfotransferase activity"/>
    <property type="evidence" value="ECO:0007669"/>
    <property type="project" value="TreeGrafter"/>
</dbReference>
<dbReference type="PANTHER" id="PTHR10704">
    <property type="entry name" value="CARBOHYDRATE SULFOTRANSFERASE"/>
    <property type="match status" value="1"/>
</dbReference>
<protein>
    <submittedName>
        <fullName evidence="2">Sulfotransferase</fullName>
    </submittedName>
</protein>
<dbReference type="Pfam" id="PF13469">
    <property type="entry name" value="Sulfotransfer_3"/>
    <property type="match status" value="1"/>
</dbReference>
<evidence type="ECO:0000313" key="2">
    <source>
        <dbReference type="EMBL" id="GIH20755.1"/>
    </source>
</evidence>
<dbReference type="GO" id="GO:0006790">
    <property type="term" value="P:sulfur compound metabolic process"/>
    <property type="evidence" value="ECO:0007669"/>
    <property type="project" value="TreeGrafter"/>
</dbReference>
<organism evidence="2 3">
    <name type="scientific">Rugosimonospora africana</name>
    <dbReference type="NCBI Taxonomy" id="556532"/>
    <lineage>
        <taxon>Bacteria</taxon>
        <taxon>Bacillati</taxon>
        <taxon>Actinomycetota</taxon>
        <taxon>Actinomycetes</taxon>
        <taxon>Micromonosporales</taxon>
        <taxon>Micromonosporaceae</taxon>
        <taxon>Rugosimonospora</taxon>
    </lineage>
</organism>
<feature type="compositionally biased region" description="Polar residues" evidence="1">
    <location>
        <begin position="27"/>
        <end position="50"/>
    </location>
</feature>
<reference evidence="2" key="1">
    <citation type="submission" date="2021-01" db="EMBL/GenBank/DDBJ databases">
        <title>Whole genome shotgun sequence of Rugosimonospora africana NBRC 104875.</title>
        <authorList>
            <person name="Komaki H."/>
            <person name="Tamura T."/>
        </authorList>
    </citation>
    <scope>NUCLEOTIDE SEQUENCE</scope>
    <source>
        <strain evidence="2">NBRC 104875</strain>
    </source>
</reference>
<name>A0A8J3VVW5_9ACTN</name>
<accession>A0A8J3VVW5</accession>
<dbReference type="EMBL" id="BONZ01000104">
    <property type="protein sequence ID" value="GIH20755.1"/>
    <property type="molecule type" value="Genomic_DNA"/>
</dbReference>
<dbReference type="GO" id="GO:0006044">
    <property type="term" value="P:N-acetylglucosamine metabolic process"/>
    <property type="evidence" value="ECO:0007669"/>
    <property type="project" value="TreeGrafter"/>
</dbReference>
<feature type="region of interest" description="Disordered" evidence="1">
    <location>
        <begin position="1"/>
        <end position="80"/>
    </location>
</feature>
<gene>
    <name evidence="2" type="ORF">Raf01_89270</name>
</gene>
<proteinExistence type="predicted"/>
<dbReference type="InterPro" id="IPR051135">
    <property type="entry name" value="Gal/GlcNAc/GalNAc_ST"/>
</dbReference>
<dbReference type="Gene3D" id="3.40.50.300">
    <property type="entry name" value="P-loop containing nucleotide triphosphate hydrolases"/>
    <property type="match status" value="1"/>
</dbReference>
<dbReference type="RefSeq" id="WP_203924172.1">
    <property type="nucleotide sequence ID" value="NZ_BONZ01000104.1"/>
</dbReference>
<feature type="compositionally biased region" description="Low complexity" evidence="1">
    <location>
        <begin position="51"/>
        <end position="70"/>
    </location>
</feature>
<keyword evidence="3" id="KW-1185">Reference proteome</keyword>
<dbReference type="AlphaFoldDB" id="A0A8J3VVW5"/>
<sequence>MNPTPAPTGDPDSARHPGSDSTGHDATLSSNTGKPDQAGSSASQHAGTSQSASDANSASRNAGADGSRASQNDSVDADSGDPVKVVYILGRGRSGSTTLGQSLGAGRGFFYAGEVRYLWDPALTHNTPCACGAQLSECPVWGKVLAELTHLDLDWIVRCQREVLQESKLARLLRSRAPESWPALAAFRDATSELYAAIAKVTGCRVIVDSSKRPSHALVLGQVPALTPYYIHLVRDPRASAYSWRSRQYQGGAGGEIRQRTSLDATLRWLLLNLGSELVTYRTGRAHSRRMKYEDFIASPRATIAGLAGWVGETLDDSVFVDERTVRVPTSHAVAGNPVRSRTGEVVLRDSAEWYKHQPSMDRLIATTVAAPVLHRYGYQFKP</sequence>
<dbReference type="InterPro" id="IPR027417">
    <property type="entry name" value="P-loop_NTPase"/>
</dbReference>